<evidence type="ECO:0000259" key="5">
    <source>
        <dbReference type="PROSITE" id="PS50075"/>
    </source>
</evidence>
<dbReference type="GO" id="GO:0005737">
    <property type="term" value="C:cytoplasm"/>
    <property type="evidence" value="ECO:0007669"/>
    <property type="project" value="TreeGrafter"/>
</dbReference>
<dbReference type="Pfam" id="PF00501">
    <property type="entry name" value="AMP-binding"/>
    <property type="match status" value="1"/>
</dbReference>
<accession>A0A099KD22</accession>
<gene>
    <name evidence="6" type="ORF">GAB14E_4210</name>
</gene>
<dbReference type="PROSITE" id="PS50075">
    <property type="entry name" value="CARRIER"/>
    <property type="match status" value="1"/>
</dbReference>
<dbReference type="CDD" id="cd05930">
    <property type="entry name" value="A_NRPS"/>
    <property type="match status" value="1"/>
</dbReference>
<dbReference type="PROSITE" id="PS00455">
    <property type="entry name" value="AMP_BINDING"/>
    <property type="match status" value="1"/>
</dbReference>
<dbReference type="FunFam" id="3.30.300.30:FF:000010">
    <property type="entry name" value="Enterobactin synthetase component F"/>
    <property type="match status" value="1"/>
</dbReference>
<sequence length="690" mass="76103">QFNDHLSRLLTGLATVSETELVGPLQIKKLPMLSTLELDYSLNTLNDTEQDYPTDKCLHELFEAQAVANPNNIAVVFEDEQLTYQELNQQANKVAHYLAEHHDVTPNTLVGICVERSLQMVVGLLGILKAGGAYVPLDPSYPTARLQHIINDTGINYLLDQSGLHTRLELSDKVKLISINDTRFTDVFIDYPVTNRQLADKQPLSSLAYVIHTSGSTGTPKGVMIEQGAFVNFLQAMLFQLGPNFNHDLKLLAVTTMAFDIAGLEIWGPLFVGGQVVLASKDDVIDPSKLSHLLNVHDINFMQATPAGWRSLLDDDWAGKKDLVALSGGELLPDKLAKSLMRNCAQLWNCYGPTEATVWSLVRRIDCDNTRGNIANLAGPLSNYSHYVLDSTQEVVPQGVIGELYIGGTSLARGYLNNPDLTKEKFIADPFASRKDARLYRTGDLVRLVSDGQLEFVGRTDTQVKIRGFRIELGEIEHQLSSCAGVLSCIVVANKDESGHNNLVAYVIADNTTGISQDEMPNLFRKSLRAHIPDYMVPSIFVFIEQWPLTVNGKIDKKALPEPDGSLLTGAYVAAETATEKSLVAIWSSLLKLDEDKISITANFFDLGGHSLLTTRLVSEIRKQLQCELSVKTVFESSCIQALSVCVNNAADTALRPTIIAGRQDNKALFLSFAQERLWFIDKFNHGSAE</sequence>
<comment type="cofactor">
    <cofactor evidence="1">
        <name>pantetheine 4'-phosphate</name>
        <dbReference type="ChEBI" id="CHEBI:47942"/>
    </cofactor>
</comment>
<comment type="caution">
    <text evidence="6">The sequence shown here is derived from an EMBL/GenBank/DDBJ whole genome shotgun (WGS) entry which is preliminary data.</text>
</comment>
<dbReference type="PANTHER" id="PTHR45527">
    <property type="entry name" value="NONRIBOSOMAL PEPTIDE SYNTHETASE"/>
    <property type="match status" value="1"/>
</dbReference>
<protein>
    <submittedName>
        <fullName evidence="6">Amino acid adenylation domain protein</fullName>
        <ecNumber evidence="6">5.1.1.11</ecNumber>
    </submittedName>
</protein>
<feature type="non-terminal residue" evidence="6">
    <location>
        <position position="690"/>
    </location>
</feature>
<dbReference type="Pfam" id="PF13193">
    <property type="entry name" value="AMP-binding_C"/>
    <property type="match status" value="1"/>
</dbReference>
<dbReference type="AlphaFoldDB" id="A0A099KD22"/>
<dbReference type="EMBL" id="JQEC01000065">
    <property type="protein sequence ID" value="KGJ88271.1"/>
    <property type="molecule type" value="Genomic_DNA"/>
</dbReference>
<dbReference type="FunFam" id="2.30.38.10:FF:000001">
    <property type="entry name" value="Non-ribosomal peptide synthetase PvdI"/>
    <property type="match status" value="1"/>
</dbReference>
<dbReference type="NCBIfam" id="TIGR01733">
    <property type="entry name" value="AA-adenyl-dom"/>
    <property type="match status" value="1"/>
</dbReference>
<dbReference type="GO" id="GO:0047462">
    <property type="term" value="F:phenylalanine racemase (ATP-hydrolyzing) activity"/>
    <property type="evidence" value="ECO:0007669"/>
    <property type="project" value="UniProtKB-EC"/>
</dbReference>
<proteinExistence type="inferred from homology"/>
<feature type="non-terminal residue" evidence="6">
    <location>
        <position position="1"/>
    </location>
</feature>
<dbReference type="OrthoDB" id="9757559at2"/>
<dbReference type="Pfam" id="PF00550">
    <property type="entry name" value="PP-binding"/>
    <property type="match status" value="1"/>
</dbReference>
<evidence type="ECO:0000256" key="1">
    <source>
        <dbReference type="ARBA" id="ARBA00001957"/>
    </source>
</evidence>
<dbReference type="Proteomes" id="UP000029868">
    <property type="component" value="Unassembled WGS sequence"/>
</dbReference>
<dbReference type="FunFam" id="1.10.1200.10:FF:000005">
    <property type="entry name" value="Nonribosomal peptide synthetase 1"/>
    <property type="match status" value="1"/>
</dbReference>
<dbReference type="SUPFAM" id="SSF56801">
    <property type="entry name" value="Acetyl-CoA synthetase-like"/>
    <property type="match status" value="1"/>
</dbReference>
<keyword evidence="4" id="KW-0597">Phosphoprotein</keyword>
<dbReference type="GO" id="GO:0043041">
    <property type="term" value="P:amino acid activation for nonribosomal peptide biosynthetic process"/>
    <property type="evidence" value="ECO:0007669"/>
    <property type="project" value="TreeGrafter"/>
</dbReference>
<name>A0A099KD22_COLPS</name>
<organism evidence="6 7">
    <name type="scientific">Colwellia psychrerythraea</name>
    <name type="common">Vibrio psychroerythus</name>
    <dbReference type="NCBI Taxonomy" id="28229"/>
    <lineage>
        <taxon>Bacteria</taxon>
        <taxon>Pseudomonadati</taxon>
        <taxon>Pseudomonadota</taxon>
        <taxon>Gammaproteobacteria</taxon>
        <taxon>Alteromonadales</taxon>
        <taxon>Colwelliaceae</taxon>
        <taxon>Colwellia</taxon>
    </lineage>
</organism>
<dbReference type="InterPro" id="IPR009081">
    <property type="entry name" value="PP-bd_ACP"/>
</dbReference>
<dbReference type="PANTHER" id="PTHR45527:SF1">
    <property type="entry name" value="FATTY ACID SYNTHASE"/>
    <property type="match status" value="1"/>
</dbReference>
<dbReference type="InterPro" id="IPR036736">
    <property type="entry name" value="ACP-like_sf"/>
</dbReference>
<dbReference type="GO" id="GO:0031177">
    <property type="term" value="F:phosphopantetheine binding"/>
    <property type="evidence" value="ECO:0007669"/>
    <property type="project" value="TreeGrafter"/>
</dbReference>
<dbReference type="RefSeq" id="WP_033084133.1">
    <property type="nucleotide sequence ID" value="NZ_JQEC01000065.1"/>
</dbReference>
<comment type="similarity">
    <text evidence="2">Belongs to the ATP-dependent AMP-binding enzyme family.</text>
</comment>
<dbReference type="InterPro" id="IPR045851">
    <property type="entry name" value="AMP-bd_C_sf"/>
</dbReference>
<dbReference type="InterPro" id="IPR000873">
    <property type="entry name" value="AMP-dep_synth/lig_dom"/>
</dbReference>
<dbReference type="Gene3D" id="2.30.38.10">
    <property type="entry name" value="Luciferase, Domain 3"/>
    <property type="match status" value="1"/>
</dbReference>
<dbReference type="SUPFAM" id="SSF47336">
    <property type="entry name" value="ACP-like"/>
    <property type="match status" value="1"/>
</dbReference>
<evidence type="ECO:0000256" key="4">
    <source>
        <dbReference type="ARBA" id="ARBA00022553"/>
    </source>
</evidence>
<evidence type="ECO:0000313" key="7">
    <source>
        <dbReference type="Proteomes" id="UP000029868"/>
    </source>
</evidence>
<evidence type="ECO:0000256" key="3">
    <source>
        <dbReference type="ARBA" id="ARBA00022450"/>
    </source>
</evidence>
<dbReference type="InterPro" id="IPR020845">
    <property type="entry name" value="AMP-binding_CS"/>
</dbReference>
<reference evidence="6 7" key="1">
    <citation type="submission" date="2014-08" db="EMBL/GenBank/DDBJ databases">
        <title>Genomic and Phenotypic Diversity of Colwellia psychrerythraea strains from Disparate Marine Basins.</title>
        <authorList>
            <person name="Techtmann S.M."/>
            <person name="Stelling S.C."/>
            <person name="Utturkar S.M."/>
            <person name="Alshibli N."/>
            <person name="Harris A."/>
            <person name="Brown S.D."/>
            <person name="Hazen T.C."/>
        </authorList>
    </citation>
    <scope>NUCLEOTIDE SEQUENCE [LARGE SCALE GENOMIC DNA]</scope>
    <source>
        <strain evidence="6 7">GAB14E</strain>
    </source>
</reference>
<evidence type="ECO:0000313" key="6">
    <source>
        <dbReference type="EMBL" id="KGJ88271.1"/>
    </source>
</evidence>
<dbReference type="GO" id="GO:0044550">
    <property type="term" value="P:secondary metabolite biosynthetic process"/>
    <property type="evidence" value="ECO:0007669"/>
    <property type="project" value="UniProtKB-ARBA"/>
</dbReference>
<dbReference type="PROSITE" id="PS00012">
    <property type="entry name" value="PHOSPHOPANTETHEINE"/>
    <property type="match status" value="1"/>
</dbReference>
<dbReference type="EC" id="5.1.1.11" evidence="6"/>
<dbReference type="Gene3D" id="3.40.50.980">
    <property type="match status" value="2"/>
</dbReference>
<dbReference type="Gene3D" id="3.30.300.30">
    <property type="match status" value="1"/>
</dbReference>
<feature type="domain" description="Carrier" evidence="5">
    <location>
        <begin position="574"/>
        <end position="651"/>
    </location>
</feature>
<dbReference type="FunFam" id="3.40.50.12780:FF:000012">
    <property type="entry name" value="Non-ribosomal peptide synthetase"/>
    <property type="match status" value="1"/>
</dbReference>
<dbReference type="InterPro" id="IPR010071">
    <property type="entry name" value="AA_adenyl_dom"/>
</dbReference>
<keyword evidence="6" id="KW-0413">Isomerase</keyword>
<dbReference type="FunFam" id="3.40.50.980:FF:000001">
    <property type="entry name" value="Non-ribosomal peptide synthetase"/>
    <property type="match status" value="1"/>
</dbReference>
<evidence type="ECO:0000256" key="2">
    <source>
        <dbReference type="ARBA" id="ARBA00006432"/>
    </source>
</evidence>
<dbReference type="InterPro" id="IPR025110">
    <property type="entry name" value="AMP-bd_C"/>
</dbReference>
<dbReference type="InterPro" id="IPR006162">
    <property type="entry name" value="Ppantetheine_attach_site"/>
</dbReference>
<keyword evidence="3" id="KW-0596">Phosphopantetheine</keyword>
<dbReference type="Gene3D" id="1.10.1200.10">
    <property type="entry name" value="ACP-like"/>
    <property type="match status" value="1"/>
</dbReference>